<dbReference type="Proteomes" id="UP001220022">
    <property type="component" value="Unassembled WGS sequence"/>
</dbReference>
<organism evidence="2 3">
    <name type="scientific">Streptantibioticus ferralitis</name>
    <dbReference type="NCBI Taxonomy" id="236510"/>
    <lineage>
        <taxon>Bacteria</taxon>
        <taxon>Bacillati</taxon>
        <taxon>Actinomycetota</taxon>
        <taxon>Actinomycetes</taxon>
        <taxon>Kitasatosporales</taxon>
        <taxon>Streptomycetaceae</taxon>
        <taxon>Streptantibioticus</taxon>
    </lineage>
</organism>
<feature type="chain" id="PRO_5047058212" evidence="1">
    <location>
        <begin position="24"/>
        <end position="287"/>
    </location>
</feature>
<dbReference type="NCBIfam" id="TIGR04222">
    <property type="entry name" value="near_uncomplex"/>
    <property type="match status" value="1"/>
</dbReference>
<sequence length="287" mass="29657">MWVSLLLVAWAAALASCARLCRAAVAAARESPAVDDQRGHPETDAGSPELGLYEAAFLAGGPNRVTDLAMVAMSRQRRLLLAYTGWATVVDPVGRDEVERSLIASIGPGGQSLIPAVRTVHAAADCVRALGERLASAGLAVPAPVRDGMTAGIRQARASAVLICALLAASTGVDRPGADDAGPLWFALPLLLTVGCLVIARVEVYPYARWASPAGQELLRAIPVPRPRHRPAGGAAGQGLAGRTDDRSLLTALAVRGPAALSDPALRAALGAGRRTVLGARREPRSC</sequence>
<evidence type="ECO:0000313" key="2">
    <source>
        <dbReference type="EMBL" id="MDF2258715.1"/>
    </source>
</evidence>
<protein>
    <submittedName>
        <fullName evidence="2">TIGR04222 domain-containing membrane protein</fullName>
    </submittedName>
</protein>
<evidence type="ECO:0000313" key="3">
    <source>
        <dbReference type="Proteomes" id="UP001220022"/>
    </source>
</evidence>
<keyword evidence="3" id="KW-1185">Reference proteome</keyword>
<comment type="caution">
    <text evidence="2">The sequence shown here is derived from an EMBL/GenBank/DDBJ whole genome shotgun (WGS) entry which is preliminary data.</text>
</comment>
<evidence type="ECO:0000256" key="1">
    <source>
        <dbReference type="SAM" id="SignalP"/>
    </source>
</evidence>
<dbReference type="InterPro" id="IPR026467">
    <property type="entry name" value="Ser/Gly_Cys_C_dom"/>
</dbReference>
<proteinExistence type="predicted"/>
<dbReference type="RefSeq" id="WP_275818009.1">
    <property type="nucleotide sequence ID" value="NZ_BAAANM010000010.1"/>
</dbReference>
<accession>A0ABT5Z4G0</accession>
<dbReference type="EMBL" id="JARHTQ010000017">
    <property type="protein sequence ID" value="MDF2258715.1"/>
    <property type="molecule type" value="Genomic_DNA"/>
</dbReference>
<gene>
    <name evidence="2" type="ORF">P2L57_24220</name>
</gene>
<keyword evidence="1" id="KW-0732">Signal</keyword>
<feature type="signal peptide" evidence="1">
    <location>
        <begin position="1"/>
        <end position="23"/>
    </location>
</feature>
<reference evidence="2 3" key="1">
    <citation type="submission" date="2023-03" db="EMBL/GenBank/DDBJ databases">
        <title>Draft genome sequence of type strain Streptomyces ferralitis JCM 14344.</title>
        <authorList>
            <person name="Klaysubun C."/>
            <person name="Duangmal K."/>
        </authorList>
    </citation>
    <scope>NUCLEOTIDE SEQUENCE [LARGE SCALE GENOMIC DNA]</scope>
    <source>
        <strain evidence="2 3">JCM 14344</strain>
    </source>
</reference>
<name>A0ABT5Z4G0_9ACTN</name>